<dbReference type="AlphaFoldDB" id="A0A5N6Q028"/>
<dbReference type="OrthoDB" id="1751626at2759"/>
<comment type="caution">
    <text evidence="2">The sequence shown here is derived from an EMBL/GenBank/DDBJ whole genome shotgun (WGS) entry which is preliminary data.</text>
</comment>
<proteinExistence type="predicted"/>
<dbReference type="InterPro" id="IPR055296">
    <property type="entry name" value="SRL2-like"/>
</dbReference>
<dbReference type="PANTHER" id="PTHR46087">
    <property type="entry name" value="PUTATIVE, EXPRESSED-RELATED"/>
    <property type="match status" value="1"/>
</dbReference>
<dbReference type="PANTHER" id="PTHR46087:SF18">
    <property type="entry name" value="ARMADILLO-TYPE FOLD PROTEIN"/>
    <property type="match status" value="1"/>
</dbReference>
<sequence length="169" mass="19134">MSDVSGTAREAVQEADLNIFPRNPDEEPNDRKIGKHCEYAGRNPLRVPKKDGTYMFNLEGFIPKLCQLAQEVGEDERVGPLRSAGLQALSSMVWFMGRYFHISAEFDNIVSVVLENYRSLKKEPESTNQNRWVQEVLKNEHTDLPSEALTKVPPWSTIVNEKGELNVSA</sequence>
<evidence type="ECO:0000256" key="1">
    <source>
        <dbReference type="SAM" id="MobiDB-lite"/>
    </source>
</evidence>
<accession>A0A5N6Q028</accession>
<reference evidence="2 3" key="1">
    <citation type="submission" date="2019-05" db="EMBL/GenBank/DDBJ databases">
        <title>Mikania micrantha, genome provides insights into the molecular mechanism of rapid growth.</title>
        <authorList>
            <person name="Liu B."/>
        </authorList>
    </citation>
    <scope>NUCLEOTIDE SEQUENCE [LARGE SCALE GENOMIC DNA]</scope>
    <source>
        <strain evidence="2">NLD-2019</strain>
        <tissue evidence="2">Leaf</tissue>
    </source>
</reference>
<dbReference type="EMBL" id="SZYD01000001">
    <property type="protein sequence ID" value="KAD7477969.1"/>
    <property type="molecule type" value="Genomic_DNA"/>
</dbReference>
<organism evidence="2 3">
    <name type="scientific">Mikania micrantha</name>
    <name type="common">bitter vine</name>
    <dbReference type="NCBI Taxonomy" id="192012"/>
    <lineage>
        <taxon>Eukaryota</taxon>
        <taxon>Viridiplantae</taxon>
        <taxon>Streptophyta</taxon>
        <taxon>Embryophyta</taxon>
        <taxon>Tracheophyta</taxon>
        <taxon>Spermatophyta</taxon>
        <taxon>Magnoliopsida</taxon>
        <taxon>eudicotyledons</taxon>
        <taxon>Gunneridae</taxon>
        <taxon>Pentapetalae</taxon>
        <taxon>asterids</taxon>
        <taxon>campanulids</taxon>
        <taxon>Asterales</taxon>
        <taxon>Asteraceae</taxon>
        <taxon>Asteroideae</taxon>
        <taxon>Heliantheae alliance</taxon>
        <taxon>Eupatorieae</taxon>
        <taxon>Mikania</taxon>
    </lineage>
</organism>
<protein>
    <submittedName>
        <fullName evidence="2">Uncharacterized protein</fullName>
    </submittedName>
</protein>
<gene>
    <name evidence="2" type="ORF">E3N88_01105</name>
</gene>
<evidence type="ECO:0000313" key="3">
    <source>
        <dbReference type="Proteomes" id="UP000326396"/>
    </source>
</evidence>
<name>A0A5N6Q028_9ASTR</name>
<evidence type="ECO:0000313" key="2">
    <source>
        <dbReference type="EMBL" id="KAD7477969.1"/>
    </source>
</evidence>
<feature type="compositionally biased region" description="Basic and acidic residues" evidence="1">
    <location>
        <begin position="23"/>
        <end position="32"/>
    </location>
</feature>
<dbReference type="Proteomes" id="UP000326396">
    <property type="component" value="Linkage Group LG1"/>
</dbReference>
<feature type="region of interest" description="Disordered" evidence="1">
    <location>
        <begin position="1"/>
        <end position="32"/>
    </location>
</feature>
<keyword evidence="3" id="KW-1185">Reference proteome</keyword>